<accession>A0A1I1KSA0</accession>
<keyword evidence="2" id="KW-1185">Reference proteome</keyword>
<dbReference type="OrthoDB" id="982747at2"/>
<dbReference type="RefSeq" id="WP_091513445.1">
    <property type="nucleotide sequence ID" value="NZ_FOLE01000007.1"/>
</dbReference>
<gene>
    <name evidence="1" type="ORF">SAMN05421780_107185</name>
</gene>
<dbReference type="EMBL" id="FOLE01000007">
    <property type="protein sequence ID" value="SFC63611.1"/>
    <property type="molecule type" value="Genomic_DNA"/>
</dbReference>
<dbReference type="AlphaFoldDB" id="A0A1I1KSA0"/>
<reference evidence="1 2" key="1">
    <citation type="submission" date="2016-10" db="EMBL/GenBank/DDBJ databases">
        <authorList>
            <person name="de Groot N.N."/>
        </authorList>
    </citation>
    <scope>NUCLEOTIDE SEQUENCE [LARGE SCALE GENOMIC DNA]</scope>
    <source>
        <strain evidence="1 2">DSM 6793</strain>
    </source>
</reference>
<evidence type="ECO:0000313" key="1">
    <source>
        <dbReference type="EMBL" id="SFC63611.1"/>
    </source>
</evidence>
<evidence type="ECO:0000313" key="2">
    <source>
        <dbReference type="Proteomes" id="UP000199514"/>
    </source>
</evidence>
<name>A0A1I1KSA0_9BACT</name>
<dbReference type="STRING" id="927664.SAMN05421780_107185"/>
<proteinExistence type="predicted"/>
<sequence>MAASSVTLPPKNRQEWQQMISGEINYRYSNFVLQMQLTQVQKDIKNKKITMDDAVDRIYELCSKYVLAVQTDFKQIFKTW</sequence>
<dbReference type="Proteomes" id="UP000199514">
    <property type="component" value="Unassembled WGS sequence"/>
</dbReference>
<protein>
    <submittedName>
        <fullName evidence="1">Uncharacterized protein</fullName>
    </submittedName>
</protein>
<organism evidence="1 2">
    <name type="scientific">Flexibacter flexilis DSM 6793</name>
    <dbReference type="NCBI Taxonomy" id="927664"/>
    <lineage>
        <taxon>Bacteria</taxon>
        <taxon>Pseudomonadati</taxon>
        <taxon>Bacteroidota</taxon>
        <taxon>Cytophagia</taxon>
        <taxon>Cytophagales</taxon>
        <taxon>Flexibacteraceae</taxon>
        <taxon>Flexibacter</taxon>
    </lineage>
</organism>